<sequence length="123" mass="13191">MAYDDSNIFARILRGEIPNDTVAQNDHALAFRDINPKAPSHVLVIPRGAYVSFDDFAANASEAEIAGFMRLCAEVCAMEGLSLDRGEGFRAITNAGSHGVQEVPHFHLHILGGAVMGPMLGAR</sequence>
<protein>
    <submittedName>
        <fullName evidence="5">HIT domain-containing protein</fullName>
    </submittedName>
</protein>
<organism evidence="5 6">
    <name type="scientific">Paracoccus aestuarii</name>
    <dbReference type="NCBI Taxonomy" id="453842"/>
    <lineage>
        <taxon>Bacteria</taxon>
        <taxon>Pseudomonadati</taxon>
        <taxon>Pseudomonadota</taxon>
        <taxon>Alphaproteobacteria</taxon>
        <taxon>Rhodobacterales</taxon>
        <taxon>Paracoccaceae</taxon>
        <taxon>Paracoccus</taxon>
    </lineage>
</organism>
<keyword evidence="6" id="KW-1185">Reference proteome</keyword>
<dbReference type="OrthoDB" id="9784774at2"/>
<dbReference type="SUPFAM" id="SSF54197">
    <property type="entry name" value="HIT-like"/>
    <property type="match status" value="1"/>
</dbReference>
<dbReference type="GO" id="GO:0003824">
    <property type="term" value="F:catalytic activity"/>
    <property type="evidence" value="ECO:0007669"/>
    <property type="project" value="InterPro"/>
</dbReference>
<dbReference type="Pfam" id="PF01230">
    <property type="entry name" value="HIT"/>
    <property type="match status" value="1"/>
</dbReference>
<comment type="caution">
    <text evidence="5">The sequence shown here is derived from an EMBL/GenBank/DDBJ whole genome shotgun (WGS) entry which is preliminary data.</text>
</comment>
<proteinExistence type="predicted"/>
<dbReference type="PROSITE" id="PS00892">
    <property type="entry name" value="HIT_1"/>
    <property type="match status" value="1"/>
</dbReference>
<evidence type="ECO:0000256" key="1">
    <source>
        <dbReference type="PIRSR" id="PIRSR601310-1"/>
    </source>
</evidence>
<dbReference type="InterPro" id="IPR001310">
    <property type="entry name" value="Histidine_triad_HIT"/>
</dbReference>
<feature type="active site" description="Tele-AMP-histidine intermediate" evidence="1">
    <location>
        <position position="107"/>
    </location>
</feature>
<feature type="domain" description="HIT" evidence="4">
    <location>
        <begin position="8"/>
        <end position="121"/>
    </location>
</feature>
<dbReference type="InterPro" id="IPR011146">
    <property type="entry name" value="HIT-like"/>
</dbReference>
<evidence type="ECO:0000256" key="3">
    <source>
        <dbReference type="PROSITE-ProRule" id="PRU00464"/>
    </source>
</evidence>
<dbReference type="Proteomes" id="UP000285530">
    <property type="component" value="Unassembled WGS sequence"/>
</dbReference>
<feature type="short sequence motif" description="Histidine triad motif" evidence="2 3">
    <location>
        <begin position="105"/>
        <end position="109"/>
    </location>
</feature>
<dbReference type="PANTHER" id="PTHR23089">
    <property type="entry name" value="HISTIDINE TRIAD HIT PROTEIN"/>
    <property type="match status" value="1"/>
</dbReference>
<evidence type="ECO:0000313" key="6">
    <source>
        <dbReference type="Proteomes" id="UP000285530"/>
    </source>
</evidence>
<evidence type="ECO:0000313" key="5">
    <source>
        <dbReference type="EMBL" id="RJK99971.1"/>
    </source>
</evidence>
<dbReference type="PROSITE" id="PS51084">
    <property type="entry name" value="HIT_2"/>
    <property type="match status" value="1"/>
</dbReference>
<reference evidence="5 6" key="1">
    <citation type="submission" date="2018-09" db="EMBL/GenBank/DDBJ databases">
        <title>Paracoccus onubensis nov. sp. a moderate halophilic bacterium isolated from Gruta de las Maravillas (Aracena, Spain).</title>
        <authorList>
            <person name="Jurado V."/>
            <person name="Gutierrez-Patricio S."/>
            <person name="Gonzalez-Pimentel J.L."/>
            <person name="Laiz L."/>
            <person name="Saiz-Jimenez C."/>
        </authorList>
    </citation>
    <scope>NUCLEOTIDE SEQUENCE [LARGE SCALE GENOMIC DNA]</scope>
    <source>
        <strain evidence="5 6">DSM 19484</strain>
    </source>
</reference>
<dbReference type="InterPro" id="IPR036265">
    <property type="entry name" value="HIT-like_sf"/>
</dbReference>
<dbReference type="PRINTS" id="PR00332">
    <property type="entry name" value="HISTRIAD"/>
</dbReference>
<evidence type="ECO:0000259" key="4">
    <source>
        <dbReference type="PROSITE" id="PS51084"/>
    </source>
</evidence>
<dbReference type="RefSeq" id="WP_119887122.1">
    <property type="nucleotide sequence ID" value="NZ_CP067169.1"/>
</dbReference>
<accession>A0A418ZSX6</accession>
<evidence type="ECO:0000256" key="2">
    <source>
        <dbReference type="PIRSR" id="PIRSR601310-3"/>
    </source>
</evidence>
<gene>
    <name evidence="5" type="ORF">D3P06_13930</name>
</gene>
<dbReference type="InterPro" id="IPR019808">
    <property type="entry name" value="Histidine_triad_CS"/>
</dbReference>
<dbReference type="AlphaFoldDB" id="A0A418ZSX6"/>
<dbReference type="Gene3D" id="3.30.428.10">
    <property type="entry name" value="HIT-like"/>
    <property type="match status" value="1"/>
</dbReference>
<name>A0A418ZSX6_9RHOB</name>
<dbReference type="EMBL" id="QZEV01000085">
    <property type="protein sequence ID" value="RJK99971.1"/>
    <property type="molecule type" value="Genomic_DNA"/>
</dbReference>